<proteinExistence type="predicted"/>
<dbReference type="Proteomes" id="UP001501594">
    <property type="component" value="Unassembled WGS sequence"/>
</dbReference>
<accession>A0ABP8DYU2</accession>
<protein>
    <submittedName>
        <fullName evidence="2">Uncharacterized protein</fullName>
    </submittedName>
</protein>
<dbReference type="EMBL" id="BAABAU010000001">
    <property type="protein sequence ID" value="GAA4265155.1"/>
    <property type="molecule type" value="Genomic_DNA"/>
</dbReference>
<evidence type="ECO:0000313" key="2">
    <source>
        <dbReference type="EMBL" id="GAA4265155.1"/>
    </source>
</evidence>
<reference evidence="3" key="1">
    <citation type="journal article" date="2019" name="Int. J. Syst. Evol. Microbiol.">
        <title>The Global Catalogue of Microorganisms (GCM) 10K type strain sequencing project: providing services to taxonomists for standard genome sequencing and annotation.</title>
        <authorList>
            <consortium name="The Broad Institute Genomics Platform"/>
            <consortium name="The Broad Institute Genome Sequencing Center for Infectious Disease"/>
            <person name="Wu L."/>
            <person name="Ma J."/>
        </authorList>
    </citation>
    <scope>NUCLEOTIDE SEQUENCE [LARGE SCALE GENOMIC DNA]</scope>
    <source>
        <strain evidence="3">JCM 17442</strain>
    </source>
</reference>
<evidence type="ECO:0000313" key="3">
    <source>
        <dbReference type="Proteomes" id="UP001501594"/>
    </source>
</evidence>
<keyword evidence="3" id="KW-1185">Reference proteome</keyword>
<name>A0ABP8DYU2_9MICO</name>
<organism evidence="2 3">
    <name type="scientific">Frondihabitans peucedani</name>
    <dbReference type="NCBI Taxonomy" id="598626"/>
    <lineage>
        <taxon>Bacteria</taxon>
        <taxon>Bacillati</taxon>
        <taxon>Actinomycetota</taxon>
        <taxon>Actinomycetes</taxon>
        <taxon>Micrococcales</taxon>
        <taxon>Microbacteriaceae</taxon>
        <taxon>Frondihabitans</taxon>
    </lineage>
</organism>
<feature type="region of interest" description="Disordered" evidence="1">
    <location>
        <begin position="1"/>
        <end position="25"/>
    </location>
</feature>
<sequence length="103" mass="10784">MPFPEPESAADSGNGDAGPSTTSTCPLAASIVTTPVSEMAPAQVAEPAMRSLEIQVMAFAAEVKDDIVAPEHPVPQRPPAPKQVLNHSILPAIHCLNHRPSSR</sequence>
<evidence type="ECO:0000256" key="1">
    <source>
        <dbReference type="SAM" id="MobiDB-lite"/>
    </source>
</evidence>
<comment type="caution">
    <text evidence="2">The sequence shown here is derived from an EMBL/GenBank/DDBJ whole genome shotgun (WGS) entry which is preliminary data.</text>
</comment>
<gene>
    <name evidence="2" type="ORF">GCM10022256_07670</name>
</gene>